<evidence type="ECO:0000313" key="5">
    <source>
        <dbReference type="Proteomes" id="UP000032417"/>
    </source>
</evidence>
<keyword evidence="1" id="KW-0472">Membrane</keyword>
<reference evidence="4 5" key="1">
    <citation type="submission" date="2014-08" db="EMBL/GenBank/DDBJ databases">
        <authorList>
            <person name="Wibberg D."/>
        </authorList>
    </citation>
    <scope>NUCLEOTIDE SEQUENCE [LARGE SCALE GENOMIC DNA]</scope>
    <source>
        <strain evidence="5">ING2-E5B</strain>
    </source>
</reference>
<dbReference type="GO" id="GO:0016989">
    <property type="term" value="F:sigma factor antagonist activity"/>
    <property type="evidence" value="ECO:0007669"/>
    <property type="project" value="TreeGrafter"/>
</dbReference>
<dbReference type="STRING" id="1562970.ING2E5B_1222"/>
<dbReference type="Proteomes" id="UP000032417">
    <property type="component" value="Chromosome 1"/>
</dbReference>
<keyword evidence="1" id="KW-1133">Transmembrane helix</keyword>
<accession>A0A098C210</accession>
<evidence type="ECO:0000259" key="3">
    <source>
        <dbReference type="Pfam" id="PF16344"/>
    </source>
</evidence>
<dbReference type="PANTHER" id="PTHR30273">
    <property type="entry name" value="PERIPLASMIC SIGNAL SENSOR AND SIGMA FACTOR ACTIVATOR FECR-RELATED"/>
    <property type="match status" value="1"/>
</dbReference>
<dbReference type="KEGG" id="pbt:ING2E5B_1222"/>
<gene>
    <name evidence="4" type="ORF">ING2E5B_1222</name>
</gene>
<feature type="transmembrane region" description="Helical" evidence="1">
    <location>
        <begin position="86"/>
        <end position="108"/>
    </location>
</feature>
<dbReference type="Pfam" id="PF16344">
    <property type="entry name" value="FecR_C"/>
    <property type="match status" value="1"/>
</dbReference>
<sequence length="384" mass="44086">MKLKLDYKDFLCDDLFVYWRTRRTVKLTQFWEDFINKNEHLRESFELAIATFDEIQKNKSECIIDEETVNRQLQDRIYHLKKRKQLSIIVTSVAASLFITIISTIYILTSNTNSVPENQLTSIGEVMSQDKIQLISGEQSFDIENNSMVQLTEGENALIHDSITQKQIDLKNNQNKLIVPFGKRSSVILADGSLIHLNSGTEMEFPSAFSNQAREIKVKGEIFIEVTKQSTPFIIHTPKSQITVFGTSFNVSAYTDEESETVVLVEGSVQVKNNVNSLTLKPGEMAILDNNSIHNQMVDVTEYVSWKNGYMNLNKNSLTEVLRKIGRYYNVEFHFDNTLKLKEQTCSGKLYLSENINDVLESFSQMTFLKYYIESEGVISIKKE</sequence>
<dbReference type="EMBL" id="LN515532">
    <property type="protein sequence ID" value="CEA15972.1"/>
    <property type="molecule type" value="Genomic_DNA"/>
</dbReference>
<evidence type="ECO:0000259" key="2">
    <source>
        <dbReference type="Pfam" id="PF04773"/>
    </source>
</evidence>
<dbReference type="InterPro" id="IPR032508">
    <property type="entry name" value="FecR_C"/>
</dbReference>
<name>A0A098C210_9BACT</name>
<dbReference type="Gene3D" id="3.55.50.30">
    <property type="match status" value="1"/>
</dbReference>
<feature type="domain" description="Protein FecR C-terminal" evidence="3">
    <location>
        <begin position="311"/>
        <end position="379"/>
    </location>
</feature>
<dbReference type="InterPro" id="IPR006860">
    <property type="entry name" value="FecR"/>
</dbReference>
<proteinExistence type="predicted"/>
<protein>
    <submittedName>
        <fullName evidence="4">Uncharacterized protein</fullName>
    </submittedName>
</protein>
<evidence type="ECO:0000313" key="4">
    <source>
        <dbReference type="EMBL" id="CEA15972.1"/>
    </source>
</evidence>
<dbReference type="PANTHER" id="PTHR30273:SF2">
    <property type="entry name" value="PROTEIN FECR"/>
    <property type="match status" value="1"/>
</dbReference>
<dbReference type="AlphaFoldDB" id="A0A098C210"/>
<dbReference type="OrthoDB" id="1123467at2"/>
<organism evidence="4 5">
    <name type="scientific">Fermentimonas caenicola</name>
    <dbReference type="NCBI Taxonomy" id="1562970"/>
    <lineage>
        <taxon>Bacteria</taxon>
        <taxon>Pseudomonadati</taxon>
        <taxon>Bacteroidota</taxon>
        <taxon>Bacteroidia</taxon>
        <taxon>Bacteroidales</taxon>
        <taxon>Dysgonomonadaceae</taxon>
        <taxon>Fermentimonas</taxon>
    </lineage>
</organism>
<dbReference type="InterPro" id="IPR012373">
    <property type="entry name" value="Ferrdict_sens_TM"/>
</dbReference>
<dbReference type="Pfam" id="PF04773">
    <property type="entry name" value="FecR"/>
    <property type="match status" value="1"/>
</dbReference>
<keyword evidence="5" id="KW-1185">Reference proteome</keyword>
<feature type="domain" description="FecR protein" evidence="2">
    <location>
        <begin position="182"/>
        <end position="270"/>
    </location>
</feature>
<dbReference type="HOGENOM" id="CLU_050192_1_1_10"/>
<dbReference type="Gene3D" id="2.60.120.1440">
    <property type="match status" value="1"/>
</dbReference>
<keyword evidence="1" id="KW-0812">Transmembrane</keyword>
<evidence type="ECO:0000256" key="1">
    <source>
        <dbReference type="SAM" id="Phobius"/>
    </source>
</evidence>